<evidence type="ECO:0000256" key="11">
    <source>
        <dbReference type="PROSITE-ProRule" id="PRU00192"/>
    </source>
</evidence>
<dbReference type="SMART" id="SM00326">
    <property type="entry name" value="SH3"/>
    <property type="match status" value="2"/>
</dbReference>
<evidence type="ECO:0000313" key="15">
    <source>
        <dbReference type="RefSeq" id="XP_032801313.1"/>
    </source>
</evidence>
<feature type="domain" description="SH3" evidence="12">
    <location>
        <begin position="55"/>
        <end position="114"/>
    </location>
</feature>
<dbReference type="PANTHER" id="PTHR15603:SF3">
    <property type="entry name" value="SH3 DOMAIN-BINDING PROTEIN 4"/>
    <property type="match status" value="1"/>
</dbReference>
<dbReference type="Gene3D" id="2.30.30.40">
    <property type="entry name" value="SH3 Domains"/>
    <property type="match status" value="1"/>
</dbReference>
<evidence type="ECO:0000313" key="14">
    <source>
        <dbReference type="Proteomes" id="UP001318040"/>
    </source>
</evidence>
<keyword evidence="6" id="KW-0677">Repeat</keyword>
<evidence type="ECO:0000256" key="6">
    <source>
        <dbReference type="ARBA" id="ARBA00022737"/>
    </source>
</evidence>
<protein>
    <submittedName>
        <fullName evidence="15">SH3 domain-binding protein 4</fullName>
    </submittedName>
</protein>
<dbReference type="InterPro" id="IPR000906">
    <property type="entry name" value="ZU5_dom"/>
</dbReference>
<dbReference type="InterPro" id="IPR056181">
    <property type="entry name" value="SH3BP4_C"/>
</dbReference>
<dbReference type="Pfam" id="PF14604">
    <property type="entry name" value="SH3_9"/>
    <property type="match status" value="1"/>
</dbReference>
<comment type="subcellular location">
    <subcellularLocation>
        <location evidence="2">Cytoplasmic vesicle</location>
        <location evidence="2">Clathrin-coated vesicle</location>
    </subcellularLocation>
    <subcellularLocation>
        <location evidence="3">Membrane</location>
        <location evidence="3">Clathrin-coated pit</location>
    </subcellularLocation>
    <subcellularLocation>
        <location evidence="1">Nucleus</location>
    </subcellularLocation>
</comment>
<dbReference type="InterPro" id="IPR001452">
    <property type="entry name" value="SH3_domain"/>
</dbReference>
<name>A0AAJ7SKW1_PETMA</name>
<feature type="domain" description="SH3" evidence="12">
    <location>
        <begin position="646"/>
        <end position="716"/>
    </location>
</feature>
<dbReference type="GO" id="GO:0005905">
    <property type="term" value="C:clathrin-coated pit"/>
    <property type="evidence" value="ECO:0007669"/>
    <property type="project" value="UniProtKB-SubCell"/>
</dbReference>
<dbReference type="CDD" id="cd01670">
    <property type="entry name" value="Death"/>
    <property type="match status" value="1"/>
</dbReference>
<evidence type="ECO:0000256" key="10">
    <source>
        <dbReference type="ARBA" id="ARBA00023329"/>
    </source>
</evidence>
<sequence>MAANRIRAATGGGLPRCKSEGTLIDLEDHPSEPNFHDLDVPSPNGLLDKGSLTMENAHEVVAIKDYCPNSFTTLKFSKGERLYVMDNSRSEWWYAHNNKEMGYIPASYVRPVGSLTSTYSDSGMVDHIPESNGYKQEMDLLSGWPEIIGKQTNLVAVNGNPFRPNLSASNPFLNDISLMSTGADEVQKPILSTNWFMSDAIKPSSSIKHNNKSATDLDLDFFERPVTRGNPFTSSKNRCYSMSELSVLQEQAQPSKTNQMNFTSTFKSMDIESFKNDRDAFRTAWLNRRKLARSCHDLGALEQSPGWGQTQPVETHMICRLDSSGGVVQLPDTDIVLHIPEGHVDVGEDQEVSVKALLEPPLELNSDRCTTISPLIEIRLGNLDVHKFFTLEMSVDTEIKDEAAKIVCMRSSLKDSSYIKIPTTYKYGNTIQVQLEDLGPCTYVVAVAQASSLKHPSTIWDCITKHLTVGVYGPRHIHPSFTTVVAMFGHNSAPKSLTLNEITKGKITGLPLALQLWGKYTFSVDKPQDVSFCLFSNDANFEVKRSGQNSLVRGFQMKLGMVSRIPFSVNVINEEDMQEFTLCVQFKDDKETLLSQFCIQTPQVAPKPAIKTGQRRFLKKKEVGKIVLSPTAITAKYPTFQDRQVPNLKYAIATKTVTRQQKHPYLLEYKKGDMMVLLSEERVRVRGQIRNKDWFVGFYDGKLGLVHCRNVLQLDKDRSGLAPGPKLTTAVLLEQMLQPCKYLTYVYSSVRTQLMENIGSWRTFADSLGYAGVPLSEFCRVEVENEAEKVACVLEKLKEDCNCTLQAKKKKSFQKELFTALLKIDCQGLVARLLQDFVLLTTAVEAGTRWRELAEKLSKVTRQQMDAFEVPHRDKNGEIDDETMWKPAYAFLLTWSARLGDSYRDVVQELHAALEKMRNPIIKQWRHLTGTLLLIHTMDILRGAAFSSPSLEDSMT</sequence>
<keyword evidence="4 11" id="KW-0728">SH3 domain</keyword>
<dbReference type="AlphaFoldDB" id="A0AAJ7SKW1"/>
<organism evidence="14 15">
    <name type="scientific">Petromyzon marinus</name>
    <name type="common">Sea lamprey</name>
    <dbReference type="NCBI Taxonomy" id="7757"/>
    <lineage>
        <taxon>Eukaryota</taxon>
        <taxon>Metazoa</taxon>
        <taxon>Chordata</taxon>
        <taxon>Craniata</taxon>
        <taxon>Vertebrata</taxon>
        <taxon>Cyclostomata</taxon>
        <taxon>Hyperoartia</taxon>
        <taxon>Petromyzontiformes</taxon>
        <taxon>Petromyzontidae</taxon>
        <taxon>Petromyzon</taxon>
    </lineage>
</organism>
<dbReference type="SUPFAM" id="SSF50044">
    <property type="entry name" value="SH3-domain"/>
    <property type="match status" value="1"/>
</dbReference>
<dbReference type="PROSITE" id="PS51145">
    <property type="entry name" value="ZU5"/>
    <property type="match status" value="1"/>
</dbReference>
<keyword evidence="14" id="KW-1185">Reference proteome</keyword>
<dbReference type="Pfam" id="PF23637">
    <property type="entry name" value="SH3BP4_C"/>
    <property type="match status" value="1"/>
</dbReference>
<evidence type="ECO:0000256" key="8">
    <source>
        <dbReference type="ARBA" id="ARBA00023176"/>
    </source>
</evidence>
<evidence type="ECO:0000256" key="2">
    <source>
        <dbReference type="ARBA" id="ARBA00004132"/>
    </source>
</evidence>
<dbReference type="Gene3D" id="2.60.220.30">
    <property type="match status" value="1"/>
</dbReference>
<dbReference type="InterPro" id="IPR056183">
    <property type="entry name" value="DEATH_SH3BP4"/>
</dbReference>
<gene>
    <name evidence="15" type="primary">SH3BP4</name>
</gene>
<keyword evidence="5" id="KW-0254">Endocytosis</keyword>
<dbReference type="GeneID" id="116938314"/>
<evidence type="ECO:0000256" key="5">
    <source>
        <dbReference type="ARBA" id="ARBA00022583"/>
    </source>
</evidence>
<accession>A0AAJ7SKW1</accession>
<dbReference type="PANTHER" id="PTHR15603">
    <property type="entry name" value="SH3 DOMAIN-CONTAINING PROTEIN"/>
    <property type="match status" value="1"/>
</dbReference>
<evidence type="ECO:0000256" key="1">
    <source>
        <dbReference type="ARBA" id="ARBA00004123"/>
    </source>
</evidence>
<evidence type="ECO:0000256" key="3">
    <source>
        <dbReference type="ARBA" id="ARBA00004600"/>
    </source>
</evidence>
<keyword evidence="8" id="KW-0168">Coated pit</keyword>
<dbReference type="InterPro" id="IPR036028">
    <property type="entry name" value="SH3-like_dom_sf"/>
</dbReference>
<dbReference type="InterPro" id="IPR056182">
    <property type="entry name" value="UPA_SH3BP4"/>
</dbReference>
<dbReference type="RefSeq" id="XP_032801313.1">
    <property type="nucleotide sequence ID" value="XM_032945422.1"/>
</dbReference>
<evidence type="ECO:0000256" key="7">
    <source>
        <dbReference type="ARBA" id="ARBA00023136"/>
    </source>
</evidence>
<dbReference type="Pfam" id="PF23640">
    <property type="entry name" value="UPA_SH3BP4"/>
    <property type="match status" value="1"/>
</dbReference>
<dbReference type="GO" id="GO:0006897">
    <property type="term" value="P:endocytosis"/>
    <property type="evidence" value="ECO:0007669"/>
    <property type="project" value="UniProtKB-KW"/>
</dbReference>
<evidence type="ECO:0000259" key="12">
    <source>
        <dbReference type="PROSITE" id="PS50002"/>
    </source>
</evidence>
<dbReference type="KEGG" id="pmrn:116938314"/>
<dbReference type="GO" id="GO:0030136">
    <property type="term" value="C:clathrin-coated vesicle"/>
    <property type="evidence" value="ECO:0007669"/>
    <property type="project" value="UniProtKB-SubCell"/>
</dbReference>
<evidence type="ECO:0000256" key="9">
    <source>
        <dbReference type="ARBA" id="ARBA00023242"/>
    </source>
</evidence>
<dbReference type="CTD" id="23677"/>
<reference evidence="15" key="1">
    <citation type="submission" date="2025-08" db="UniProtKB">
        <authorList>
            <consortium name="RefSeq"/>
        </authorList>
    </citation>
    <scope>IDENTIFICATION</scope>
    <source>
        <tissue evidence="15">Sperm</tissue>
    </source>
</reference>
<dbReference type="PROSITE" id="PS50002">
    <property type="entry name" value="SH3"/>
    <property type="match status" value="2"/>
</dbReference>
<keyword evidence="7" id="KW-0472">Membrane</keyword>
<evidence type="ECO:0000259" key="13">
    <source>
        <dbReference type="PROSITE" id="PS51145"/>
    </source>
</evidence>
<keyword evidence="9" id="KW-0539">Nucleus</keyword>
<dbReference type="Pfam" id="PF24094">
    <property type="entry name" value="DEATH_SH3BP4"/>
    <property type="match status" value="1"/>
</dbReference>
<evidence type="ECO:0000256" key="4">
    <source>
        <dbReference type="ARBA" id="ARBA00022443"/>
    </source>
</evidence>
<keyword evidence="10" id="KW-0968">Cytoplasmic vesicle</keyword>
<dbReference type="GO" id="GO:0005634">
    <property type="term" value="C:nucleus"/>
    <property type="evidence" value="ECO:0007669"/>
    <property type="project" value="UniProtKB-SubCell"/>
</dbReference>
<proteinExistence type="predicted"/>
<feature type="domain" description="ZU5" evidence="13">
    <location>
        <begin position="315"/>
        <end position="447"/>
    </location>
</feature>
<dbReference type="Proteomes" id="UP001318040">
    <property type="component" value="Chromosome 4"/>
</dbReference>